<accession>A0A6A6PTT1</accession>
<reference evidence="1" key="1">
    <citation type="journal article" date="2020" name="Stud. Mycol.">
        <title>101 Dothideomycetes genomes: a test case for predicting lifestyles and emergence of pathogens.</title>
        <authorList>
            <person name="Haridas S."/>
            <person name="Albert R."/>
            <person name="Binder M."/>
            <person name="Bloem J."/>
            <person name="Labutti K."/>
            <person name="Salamov A."/>
            <person name="Andreopoulos B."/>
            <person name="Baker S."/>
            <person name="Barry K."/>
            <person name="Bills G."/>
            <person name="Bluhm B."/>
            <person name="Cannon C."/>
            <person name="Castanera R."/>
            <person name="Culley D."/>
            <person name="Daum C."/>
            <person name="Ezra D."/>
            <person name="Gonzalez J."/>
            <person name="Henrissat B."/>
            <person name="Kuo A."/>
            <person name="Liang C."/>
            <person name="Lipzen A."/>
            <person name="Lutzoni F."/>
            <person name="Magnuson J."/>
            <person name="Mondo S."/>
            <person name="Nolan M."/>
            <person name="Ohm R."/>
            <person name="Pangilinan J."/>
            <person name="Park H.-J."/>
            <person name="Ramirez L."/>
            <person name="Alfaro M."/>
            <person name="Sun H."/>
            <person name="Tritt A."/>
            <person name="Yoshinaga Y."/>
            <person name="Zwiers L.-H."/>
            <person name="Turgeon B."/>
            <person name="Goodwin S."/>
            <person name="Spatafora J."/>
            <person name="Crous P."/>
            <person name="Grigoriev I."/>
        </authorList>
    </citation>
    <scope>NUCLEOTIDE SEQUENCE</scope>
    <source>
        <strain evidence="1">CBS 113389</strain>
    </source>
</reference>
<dbReference type="RefSeq" id="XP_033589746.1">
    <property type="nucleotide sequence ID" value="XM_033737103.1"/>
</dbReference>
<evidence type="ECO:0000313" key="2">
    <source>
        <dbReference type="Proteomes" id="UP000799767"/>
    </source>
</evidence>
<dbReference type="Proteomes" id="UP000799767">
    <property type="component" value="Unassembled WGS sequence"/>
</dbReference>
<dbReference type="EMBL" id="MU001635">
    <property type="protein sequence ID" value="KAF2483176.1"/>
    <property type="molecule type" value="Genomic_DNA"/>
</dbReference>
<gene>
    <name evidence="1" type="ORF">BDY17DRAFT_323930</name>
</gene>
<organism evidence="1 2">
    <name type="scientific">Neohortaea acidophila</name>
    <dbReference type="NCBI Taxonomy" id="245834"/>
    <lineage>
        <taxon>Eukaryota</taxon>
        <taxon>Fungi</taxon>
        <taxon>Dikarya</taxon>
        <taxon>Ascomycota</taxon>
        <taxon>Pezizomycotina</taxon>
        <taxon>Dothideomycetes</taxon>
        <taxon>Dothideomycetidae</taxon>
        <taxon>Mycosphaerellales</taxon>
        <taxon>Teratosphaeriaceae</taxon>
        <taxon>Neohortaea</taxon>
    </lineage>
</organism>
<dbReference type="OrthoDB" id="5271918at2759"/>
<keyword evidence="2" id="KW-1185">Reference proteome</keyword>
<evidence type="ECO:0000313" key="1">
    <source>
        <dbReference type="EMBL" id="KAF2483176.1"/>
    </source>
</evidence>
<evidence type="ECO:0008006" key="3">
    <source>
        <dbReference type="Google" id="ProtNLM"/>
    </source>
</evidence>
<dbReference type="GeneID" id="54478105"/>
<proteinExistence type="predicted"/>
<sequence>MSTRKQHALIHRGDFNAESRKHPVLRWTEELIEWFDQPDHSNAGDFFDDDYSVKTPDGEYWDDGLDGYQQALVKFYHDPFPTYKHFPFTIITTELEGGKGHDFFGHFDLYVNLKGTPAKGEKKVSDHHGKEWDALVPIFYHSELIHVPGAPHDGMKLGHVKIFKDTGVVNALLQARGEKGITA</sequence>
<protein>
    <recommendedName>
        <fullName evidence="3">SnoaL-like domain-containing protein</fullName>
    </recommendedName>
</protein>
<dbReference type="AlphaFoldDB" id="A0A6A6PTT1"/>
<name>A0A6A6PTT1_9PEZI</name>